<keyword evidence="3 8" id="KW-0251">Elongation factor</keyword>
<evidence type="ECO:0000313" key="8">
    <source>
        <dbReference type="EMBL" id="MBC2607101.1"/>
    </source>
</evidence>
<dbReference type="Gene3D" id="2.40.30.10">
    <property type="entry name" value="Translation factors"/>
    <property type="match status" value="1"/>
</dbReference>
<dbReference type="CDD" id="cd04088">
    <property type="entry name" value="EFG_mtEFG_II"/>
    <property type="match status" value="1"/>
</dbReference>
<dbReference type="InterPro" id="IPR005225">
    <property type="entry name" value="Small_GTP-bd"/>
</dbReference>
<dbReference type="SUPFAM" id="SSF52540">
    <property type="entry name" value="P-loop containing nucleoside triphosphate hydrolases"/>
    <property type="match status" value="1"/>
</dbReference>
<evidence type="ECO:0000256" key="3">
    <source>
        <dbReference type="ARBA" id="ARBA00022768"/>
    </source>
</evidence>
<reference evidence="8 9" key="1">
    <citation type="submission" date="2020-07" db="EMBL/GenBank/DDBJ databases">
        <authorList>
            <person name="Feng X."/>
        </authorList>
    </citation>
    <scope>NUCLEOTIDE SEQUENCE [LARGE SCALE GENOMIC DNA]</scope>
    <source>
        <strain evidence="8 9">JCM23202</strain>
    </source>
</reference>
<dbReference type="InterPro" id="IPR053905">
    <property type="entry name" value="EF-G-like_DII"/>
</dbReference>
<feature type="region of interest" description="Disordered" evidence="6">
    <location>
        <begin position="1"/>
        <end position="20"/>
    </location>
</feature>
<dbReference type="InterPro" id="IPR027417">
    <property type="entry name" value="P-loop_NTPase"/>
</dbReference>
<keyword evidence="9" id="KW-1185">Reference proteome</keyword>
<comment type="caution">
    <text evidence="8">The sequence shown here is derived from an EMBL/GenBank/DDBJ whole genome shotgun (WGS) entry which is preliminary data.</text>
</comment>
<dbReference type="SUPFAM" id="SSF54980">
    <property type="entry name" value="EF-G C-terminal domain-like"/>
    <property type="match status" value="2"/>
</dbReference>
<dbReference type="GO" id="GO:0032790">
    <property type="term" value="P:ribosome disassembly"/>
    <property type="evidence" value="ECO:0007669"/>
    <property type="project" value="TreeGrafter"/>
</dbReference>
<dbReference type="Pfam" id="PF22042">
    <property type="entry name" value="EF-G_D2"/>
    <property type="match status" value="1"/>
</dbReference>
<dbReference type="InterPro" id="IPR035647">
    <property type="entry name" value="EFG_III/V"/>
</dbReference>
<dbReference type="SMART" id="SM00838">
    <property type="entry name" value="EFG_C"/>
    <property type="match status" value="1"/>
</dbReference>
<dbReference type="InterPro" id="IPR000795">
    <property type="entry name" value="T_Tr_GTP-bd_dom"/>
</dbReference>
<keyword evidence="2" id="KW-0547">Nucleotide-binding</keyword>
<evidence type="ECO:0000256" key="5">
    <source>
        <dbReference type="ARBA" id="ARBA00024731"/>
    </source>
</evidence>
<dbReference type="InterPro" id="IPR020568">
    <property type="entry name" value="Ribosomal_Su5_D2-typ_SF"/>
</dbReference>
<keyword evidence="4" id="KW-0342">GTP-binding</keyword>
<evidence type="ECO:0000256" key="6">
    <source>
        <dbReference type="SAM" id="MobiDB-lite"/>
    </source>
</evidence>
<dbReference type="InterPro" id="IPR009022">
    <property type="entry name" value="EFG_III"/>
</dbReference>
<dbReference type="GO" id="GO:0003746">
    <property type="term" value="F:translation elongation factor activity"/>
    <property type="evidence" value="ECO:0007669"/>
    <property type="project" value="UniProtKB-KW"/>
</dbReference>
<dbReference type="PANTHER" id="PTHR43261">
    <property type="entry name" value="TRANSLATION ELONGATION FACTOR G-RELATED"/>
    <property type="match status" value="1"/>
</dbReference>
<dbReference type="Gene3D" id="3.40.50.300">
    <property type="entry name" value="P-loop containing nucleotide triphosphate hydrolases"/>
    <property type="match status" value="1"/>
</dbReference>
<comment type="function">
    <text evidence="5">Catalyzes the GTP-dependent ribosomal translocation step during translation elongation. During this step, the ribosome changes from the pre-translocational (PRE) to the post-translocational (POST) state as the newly formed A-site-bound peptidyl-tRNA and P-site-bound deacylated tRNA move to the P and E sites, respectively. Catalyzes the coordinated movement of the two tRNA molecules, the mRNA and conformational changes in the ribosome.</text>
</comment>
<evidence type="ECO:0000259" key="7">
    <source>
        <dbReference type="PROSITE" id="PS51722"/>
    </source>
</evidence>
<dbReference type="CDD" id="cd01434">
    <property type="entry name" value="EFG_mtEFG1_IV"/>
    <property type="match status" value="1"/>
</dbReference>
<dbReference type="GO" id="GO:0005525">
    <property type="term" value="F:GTP binding"/>
    <property type="evidence" value="ECO:0007669"/>
    <property type="project" value="UniProtKB-KW"/>
</dbReference>
<dbReference type="NCBIfam" id="TIGR00231">
    <property type="entry name" value="small_GTP"/>
    <property type="match status" value="1"/>
</dbReference>
<dbReference type="InterPro" id="IPR000640">
    <property type="entry name" value="EFG_V-like"/>
</dbReference>
<dbReference type="InterPro" id="IPR014721">
    <property type="entry name" value="Ribsml_uS5_D2-typ_fold_subgr"/>
</dbReference>
<dbReference type="GO" id="GO:0003924">
    <property type="term" value="F:GTPase activity"/>
    <property type="evidence" value="ECO:0007669"/>
    <property type="project" value="InterPro"/>
</dbReference>
<evidence type="ECO:0000256" key="2">
    <source>
        <dbReference type="ARBA" id="ARBA00022741"/>
    </source>
</evidence>
<feature type="domain" description="Tr-type G" evidence="7">
    <location>
        <begin position="27"/>
        <end position="301"/>
    </location>
</feature>
<dbReference type="EMBL" id="JACHVC010000012">
    <property type="protein sequence ID" value="MBC2607101.1"/>
    <property type="molecule type" value="Genomic_DNA"/>
</dbReference>
<proteinExistence type="predicted"/>
<dbReference type="NCBIfam" id="NF009381">
    <property type="entry name" value="PRK12740.1-5"/>
    <property type="match status" value="1"/>
</dbReference>
<keyword evidence="3 8" id="KW-0648">Protein biosynthesis</keyword>
<organism evidence="8 9">
    <name type="scientific">Pelagicoccus albus</name>
    <dbReference type="NCBI Taxonomy" id="415222"/>
    <lineage>
        <taxon>Bacteria</taxon>
        <taxon>Pseudomonadati</taxon>
        <taxon>Verrucomicrobiota</taxon>
        <taxon>Opitutia</taxon>
        <taxon>Puniceicoccales</taxon>
        <taxon>Pelagicoccaceae</taxon>
        <taxon>Pelagicoccus</taxon>
    </lineage>
</organism>
<dbReference type="Pfam" id="PF00679">
    <property type="entry name" value="EFG_C"/>
    <property type="match status" value="1"/>
</dbReference>
<dbReference type="SMART" id="SM00889">
    <property type="entry name" value="EFG_IV"/>
    <property type="match status" value="1"/>
</dbReference>
<dbReference type="Pfam" id="PF14492">
    <property type="entry name" value="EFG_III"/>
    <property type="match status" value="1"/>
</dbReference>
<dbReference type="InterPro" id="IPR047872">
    <property type="entry name" value="EFG_IV"/>
</dbReference>
<dbReference type="Pfam" id="PF03764">
    <property type="entry name" value="EFG_IV"/>
    <property type="match status" value="1"/>
</dbReference>
<dbReference type="Pfam" id="PF00009">
    <property type="entry name" value="GTP_EFTU"/>
    <property type="match status" value="1"/>
</dbReference>
<evidence type="ECO:0000256" key="1">
    <source>
        <dbReference type="ARBA" id="ARBA00017872"/>
    </source>
</evidence>
<dbReference type="Gene3D" id="3.30.70.870">
    <property type="entry name" value="Elongation Factor G (Translational Gtpase), domain 3"/>
    <property type="match status" value="1"/>
</dbReference>
<dbReference type="InterPro" id="IPR009000">
    <property type="entry name" value="Transl_B-barrel_sf"/>
</dbReference>
<dbReference type="CDD" id="cd04170">
    <property type="entry name" value="EF-G_bact"/>
    <property type="match status" value="1"/>
</dbReference>
<dbReference type="InterPro" id="IPR035649">
    <property type="entry name" value="EFG_V"/>
</dbReference>
<dbReference type="CDD" id="cd03713">
    <property type="entry name" value="EFG_mtEFG_C"/>
    <property type="match status" value="1"/>
</dbReference>
<dbReference type="Gene3D" id="3.30.230.10">
    <property type="match status" value="1"/>
</dbReference>
<dbReference type="Proteomes" id="UP000526501">
    <property type="component" value="Unassembled WGS sequence"/>
</dbReference>
<dbReference type="PANTHER" id="PTHR43261:SF6">
    <property type="entry name" value="ELONGATION FACTOR G-LIKE PROTEIN"/>
    <property type="match status" value="1"/>
</dbReference>
<dbReference type="InterPro" id="IPR041095">
    <property type="entry name" value="EFG_II"/>
</dbReference>
<dbReference type="SUPFAM" id="SSF50447">
    <property type="entry name" value="Translation proteins"/>
    <property type="match status" value="1"/>
</dbReference>
<dbReference type="FunFam" id="3.30.70.240:FF:000001">
    <property type="entry name" value="Elongation factor G"/>
    <property type="match status" value="1"/>
</dbReference>
<evidence type="ECO:0000256" key="4">
    <source>
        <dbReference type="ARBA" id="ARBA00023134"/>
    </source>
</evidence>
<name>A0A7X1E993_9BACT</name>
<dbReference type="CDD" id="cd16262">
    <property type="entry name" value="EFG_III"/>
    <property type="match status" value="1"/>
</dbReference>
<dbReference type="AlphaFoldDB" id="A0A7X1E993"/>
<dbReference type="PROSITE" id="PS51722">
    <property type="entry name" value="G_TR_2"/>
    <property type="match status" value="1"/>
</dbReference>
<dbReference type="SUPFAM" id="SSF54211">
    <property type="entry name" value="Ribosomal protein S5 domain 2-like"/>
    <property type="match status" value="1"/>
</dbReference>
<dbReference type="Gene3D" id="3.30.70.240">
    <property type="match status" value="1"/>
</dbReference>
<gene>
    <name evidence="8" type="ORF">H5P27_13690</name>
</gene>
<sequence>MPQEKPSGPKRVAQPQYPKDAMSYPPDRIRNFALVGHQSAGKTSLAEAMLACSGVITRMGTTEAGNTVSDYHATEKERQISVHASLLHCDWQGIKYNIIDTPGYLDFISEGLGALRVGDFAMVVVDAVSGPEIGTDQVWEYASQFQLPKLIVVNGIDKDNVDFDRVLAELRSHYGRKVFPMTLPIDPGPGCRRILDVMRSEEVDYATDGSGKFTETPAEGAWKDRVRKLHAELIELVAEADDSLMEEFFDQGDLTEDQLRSGVHAAIQAETFIPVFATSATTDVGVARLMDLISKYGSSPLDRKVVPAIDEEGHRGDIALSDSSPACYIWKTISEPHVGELSFCRLYSGSIHPNMELFNPFHGTTEKIGQIFTLQGHERQPTDEIGPGDIGVMAKLKDTHTGNTLTSLERKVRLPAVSYPKPNIHGTLIAVHKGDEDKLAAGLATLHEEDPTFLFGYNTETHELVVSGQGELHLEVIKSRLARRFNVEVEIVEPRVPFRETIQIPAEAKYRHKKQSGGAGQFAEVWLRIRPTEPGAGVDFGHSLTGNNVDRVFVPSVEKGVHAACEAGIHAGYPVTDVAVDFYDGKMHTVDSKDIAFQTAGKEAFTEAFKQARPILLEPILSIEVKVPEPCLGDVMSDLSSRRGHIHGIEGETKYRTIKAEVPQMEMYRYATTLRSLTGGIGLHSESFARYEPLPANLEPRVLKQPELVY</sequence>
<accession>A0A7X1E993</accession>
<dbReference type="InterPro" id="IPR005517">
    <property type="entry name" value="Transl_elong_EFG/EF2_IV"/>
</dbReference>
<evidence type="ECO:0000313" key="9">
    <source>
        <dbReference type="Proteomes" id="UP000526501"/>
    </source>
</evidence>
<protein>
    <recommendedName>
        <fullName evidence="1">Elongation factor G</fullName>
    </recommendedName>
</protein>